<name>A0AAD7NS35_9AGAR</name>
<evidence type="ECO:0000313" key="1">
    <source>
        <dbReference type="EMBL" id="KAJ7772338.1"/>
    </source>
</evidence>
<proteinExistence type="predicted"/>
<dbReference type="EMBL" id="JARKIB010000014">
    <property type="protein sequence ID" value="KAJ7772338.1"/>
    <property type="molecule type" value="Genomic_DNA"/>
</dbReference>
<keyword evidence="2" id="KW-1185">Reference proteome</keyword>
<gene>
    <name evidence="1" type="ORF">B0H16DRAFT_1714534</name>
</gene>
<protein>
    <submittedName>
        <fullName evidence="1">Uncharacterized protein</fullName>
    </submittedName>
</protein>
<organism evidence="1 2">
    <name type="scientific">Mycena metata</name>
    <dbReference type="NCBI Taxonomy" id="1033252"/>
    <lineage>
        <taxon>Eukaryota</taxon>
        <taxon>Fungi</taxon>
        <taxon>Dikarya</taxon>
        <taxon>Basidiomycota</taxon>
        <taxon>Agaricomycotina</taxon>
        <taxon>Agaricomycetes</taxon>
        <taxon>Agaricomycetidae</taxon>
        <taxon>Agaricales</taxon>
        <taxon>Marasmiineae</taxon>
        <taxon>Mycenaceae</taxon>
        <taxon>Mycena</taxon>
    </lineage>
</organism>
<comment type="caution">
    <text evidence="1">The sequence shown here is derived from an EMBL/GenBank/DDBJ whole genome shotgun (WGS) entry which is preliminary data.</text>
</comment>
<accession>A0AAD7NS35</accession>
<reference evidence="1" key="1">
    <citation type="submission" date="2023-03" db="EMBL/GenBank/DDBJ databases">
        <title>Massive genome expansion in bonnet fungi (Mycena s.s.) driven by repeated elements and novel gene families across ecological guilds.</title>
        <authorList>
            <consortium name="Lawrence Berkeley National Laboratory"/>
            <person name="Harder C.B."/>
            <person name="Miyauchi S."/>
            <person name="Viragh M."/>
            <person name="Kuo A."/>
            <person name="Thoen E."/>
            <person name="Andreopoulos B."/>
            <person name="Lu D."/>
            <person name="Skrede I."/>
            <person name="Drula E."/>
            <person name="Henrissat B."/>
            <person name="Morin E."/>
            <person name="Kohler A."/>
            <person name="Barry K."/>
            <person name="LaButti K."/>
            <person name="Morin E."/>
            <person name="Salamov A."/>
            <person name="Lipzen A."/>
            <person name="Mereny Z."/>
            <person name="Hegedus B."/>
            <person name="Baldrian P."/>
            <person name="Stursova M."/>
            <person name="Weitz H."/>
            <person name="Taylor A."/>
            <person name="Grigoriev I.V."/>
            <person name="Nagy L.G."/>
            <person name="Martin F."/>
            <person name="Kauserud H."/>
        </authorList>
    </citation>
    <scope>NUCLEOTIDE SEQUENCE</scope>
    <source>
        <strain evidence="1">CBHHK182m</strain>
    </source>
</reference>
<dbReference type="Proteomes" id="UP001215598">
    <property type="component" value="Unassembled WGS sequence"/>
</dbReference>
<sequence length="89" mass="9948">MSGFSSHFESSSLRAKPAYNEILKSSVDVLIANNFQLRVFLIPGKKNVVADALSRWRNDVATAEHSVMHPGDTLFIDTLCRLPDIPIYD</sequence>
<dbReference type="AlphaFoldDB" id="A0AAD7NS35"/>
<evidence type="ECO:0000313" key="2">
    <source>
        <dbReference type="Proteomes" id="UP001215598"/>
    </source>
</evidence>